<dbReference type="RefSeq" id="WP_125556595.1">
    <property type="nucleotide sequence ID" value="NZ_RBVX01000013.1"/>
</dbReference>
<protein>
    <submittedName>
        <fullName evidence="1">Uncharacterized protein</fullName>
    </submittedName>
</protein>
<evidence type="ECO:0000313" key="1">
    <source>
        <dbReference type="EMBL" id="RSL32675.1"/>
    </source>
</evidence>
<gene>
    <name evidence="1" type="ORF">D7Z54_14595</name>
</gene>
<name>A0A3R9P4J4_9BACI</name>
<proteinExistence type="predicted"/>
<dbReference type="Proteomes" id="UP000275076">
    <property type="component" value="Unassembled WGS sequence"/>
</dbReference>
<organism evidence="1 2">
    <name type="scientific">Salibacterium salarium</name>
    <dbReference type="NCBI Taxonomy" id="284579"/>
    <lineage>
        <taxon>Bacteria</taxon>
        <taxon>Bacillati</taxon>
        <taxon>Bacillota</taxon>
        <taxon>Bacilli</taxon>
        <taxon>Bacillales</taxon>
        <taxon>Bacillaceae</taxon>
    </lineage>
</organism>
<comment type="caution">
    <text evidence="1">The sequence shown here is derived from an EMBL/GenBank/DDBJ whole genome shotgun (WGS) entry which is preliminary data.</text>
</comment>
<evidence type="ECO:0000313" key="2">
    <source>
        <dbReference type="Proteomes" id="UP000275076"/>
    </source>
</evidence>
<sequence length="240" mass="27124">MKWNQNLIQLIDDRVQVAIRGGRRKRKPKEHILATIDPAYANDGTAPKIITEDDKSETPIGPYNFLSSYLPNAGDRVLLGKVGVSGKYVILDRVTSTGQEGGDIPPHNHDDRYYTEDEVDGKLSEKSDTGHSHSYNNLNDQPKLIIQSNGNTKELVEDTDLDTVFDTGIYFVEGAENAPWSMWSHLKVFRHSENRVFQTYIADNANRMAMRVYNGSWSSWDEIYHEGNTTVDSDGFIKKA</sequence>
<keyword evidence="2" id="KW-1185">Reference proteome</keyword>
<accession>A0A3R9P4J4</accession>
<dbReference type="EMBL" id="RBVX01000013">
    <property type="protein sequence ID" value="RSL32675.1"/>
    <property type="molecule type" value="Genomic_DNA"/>
</dbReference>
<reference evidence="1 2" key="1">
    <citation type="submission" date="2018-10" db="EMBL/GenBank/DDBJ databases">
        <title>Draft genome sequence of Bacillus salarius IM0101, isolated from a hypersaline soil in Inner Mongolia, China.</title>
        <authorList>
            <person name="Yamprayoonswat W."/>
            <person name="Boonvisut S."/>
            <person name="Jumpathong W."/>
            <person name="Sittihan S."/>
            <person name="Ruangsuj P."/>
            <person name="Wanthongcharoen S."/>
            <person name="Thongpramul N."/>
            <person name="Pimmason S."/>
            <person name="Yu B."/>
            <person name="Yasawong M."/>
        </authorList>
    </citation>
    <scope>NUCLEOTIDE SEQUENCE [LARGE SCALE GENOMIC DNA]</scope>
    <source>
        <strain evidence="1 2">IM0101</strain>
    </source>
</reference>
<dbReference type="OrthoDB" id="1955141at2"/>
<dbReference type="AlphaFoldDB" id="A0A3R9P4J4"/>
<dbReference type="CDD" id="cd19958">
    <property type="entry name" value="pyocin_knob"/>
    <property type="match status" value="1"/>
</dbReference>